<name>A0A9W8B5I0_9FUNG</name>
<proteinExistence type="predicted"/>
<dbReference type="SMART" id="SM00184">
    <property type="entry name" value="RING"/>
    <property type="match status" value="1"/>
</dbReference>
<dbReference type="Gene3D" id="3.40.50.10190">
    <property type="entry name" value="BRCT domain"/>
    <property type="match status" value="1"/>
</dbReference>
<dbReference type="GO" id="GO:0000724">
    <property type="term" value="P:double-strand break repair via homologous recombination"/>
    <property type="evidence" value="ECO:0007669"/>
    <property type="project" value="TreeGrafter"/>
</dbReference>
<dbReference type="FunFam" id="3.40.50.10190:FF:000006">
    <property type="entry name" value="Breast cancer type 1 susceptibility protein homolog"/>
    <property type="match status" value="1"/>
</dbReference>
<feature type="domain" description="BRCT" evidence="12">
    <location>
        <begin position="184"/>
        <end position="280"/>
    </location>
</feature>
<keyword evidence="4" id="KW-0227">DNA damage</keyword>
<dbReference type="PROSITE" id="PS50089">
    <property type="entry name" value="ZF_RING_2"/>
    <property type="match status" value="1"/>
</dbReference>
<dbReference type="PANTHER" id="PTHR13763">
    <property type="entry name" value="BREAST CANCER TYPE 1 SUSCEPTIBILITY PROTEIN BRCA1"/>
    <property type="match status" value="1"/>
</dbReference>
<dbReference type="Gene3D" id="3.30.40.10">
    <property type="entry name" value="Zinc/RING finger domain, C3HC4 (zinc finger)"/>
    <property type="match status" value="1"/>
</dbReference>
<dbReference type="OrthoDB" id="6270329at2759"/>
<accession>A0A9W8B5I0</accession>
<keyword evidence="6" id="KW-0862">Zinc</keyword>
<evidence type="ECO:0000256" key="1">
    <source>
        <dbReference type="ARBA" id="ARBA00004123"/>
    </source>
</evidence>
<dbReference type="GO" id="GO:0004842">
    <property type="term" value="F:ubiquitin-protein transferase activity"/>
    <property type="evidence" value="ECO:0007669"/>
    <property type="project" value="TreeGrafter"/>
</dbReference>
<dbReference type="PANTHER" id="PTHR13763:SF0">
    <property type="entry name" value="BREAST CANCER TYPE 1 SUSCEPTIBILITY PROTEIN"/>
    <property type="match status" value="1"/>
</dbReference>
<keyword evidence="8" id="KW-0539">Nucleus</keyword>
<sequence>MALPRQSAQRTTPGTTDSPSRSPSHPAASVSPTVSHGSSERLPTTVAGLLGRLQAEVTCAICLSVLDHPLSTHCNHVFCQDCIHHSLSSKNTACPLCKTPITKRSLAHQEAFGDVAAAVHRVIEAFEHTVGNTLEALLDSPCIDNQLLAEPQPNLSQAYPYPGKELATQGDPLPPSQLTLPAMPSSVPTQGGLLITSSNLSPEHMTALQKLSQRLNIPLTSELSNQTTHLVVEVDDERMATKRTKKYMVAVLRGCWVVSTDWVAACLRQRKRVSEDSFEVLGDSKTTIPGGPRRARVALHSTESFHHDSNHDSAPSALIFQGGHLFSQMHFIYDSPTIWNDSSLADLKECIALAGGHEYTPSESFSGLDLDSLCFVNETPDLSEFIAKQPFGSRLKPAVVLMHNDSSGPRAPCSTRRRHWEKQLGLASRGRHGSSGPSIYFQEAWRAHATSGSGLLSDTESARSTAAVPMDTTPGLPQWCQSAAVATYKTSQGQAEMVAVALLPRSWALDSIAAYSLL</sequence>
<dbReference type="InterPro" id="IPR036420">
    <property type="entry name" value="BRCT_dom_sf"/>
</dbReference>
<dbReference type="SMART" id="SM00292">
    <property type="entry name" value="BRCT"/>
    <property type="match status" value="1"/>
</dbReference>
<evidence type="ECO:0000256" key="8">
    <source>
        <dbReference type="ARBA" id="ARBA00023242"/>
    </source>
</evidence>
<keyword evidence="3" id="KW-0677">Repeat</keyword>
<feature type="compositionally biased region" description="Polar residues" evidence="10">
    <location>
        <begin position="1"/>
        <end position="17"/>
    </location>
</feature>
<evidence type="ECO:0000256" key="9">
    <source>
        <dbReference type="PROSITE-ProRule" id="PRU00175"/>
    </source>
</evidence>
<evidence type="ECO:0000256" key="10">
    <source>
        <dbReference type="SAM" id="MobiDB-lite"/>
    </source>
</evidence>
<dbReference type="SUPFAM" id="SSF57850">
    <property type="entry name" value="RING/U-box"/>
    <property type="match status" value="1"/>
</dbReference>
<evidence type="ECO:0000256" key="4">
    <source>
        <dbReference type="ARBA" id="ARBA00022763"/>
    </source>
</evidence>
<dbReference type="GO" id="GO:0045944">
    <property type="term" value="P:positive regulation of transcription by RNA polymerase II"/>
    <property type="evidence" value="ECO:0007669"/>
    <property type="project" value="TreeGrafter"/>
</dbReference>
<dbReference type="Pfam" id="PF13923">
    <property type="entry name" value="zf-C3HC4_2"/>
    <property type="match status" value="1"/>
</dbReference>
<dbReference type="GO" id="GO:0008270">
    <property type="term" value="F:zinc ion binding"/>
    <property type="evidence" value="ECO:0007669"/>
    <property type="project" value="UniProtKB-KW"/>
</dbReference>
<dbReference type="AlphaFoldDB" id="A0A9W8B5I0"/>
<keyword evidence="14" id="KW-1185">Reference proteome</keyword>
<gene>
    <name evidence="13" type="ORF">H4R34_001048</name>
</gene>
<dbReference type="InterPro" id="IPR013083">
    <property type="entry name" value="Znf_RING/FYVE/PHD"/>
</dbReference>
<dbReference type="SUPFAM" id="SSF52113">
    <property type="entry name" value="BRCT domain"/>
    <property type="match status" value="1"/>
</dbReference>
<dbReference type="GO" id="GO:0005634">
    <property type="term" value="C:nucleus"/>
    <property type="evidence" value="ECO:0007669"/>
    <property type="project" value="UniProtKB-SubCell"/>
</dbReference>
<comment type="subcellular location">
    <subcellularLocation>
        <location evidence="1">Nucleus</location>
    </subcellularLocation>
</comment>
<evidence type="ECO:0000259" key="12">
    <source>
        <dbReference type="PROSITE" id="PS50172"/>
    </source>
</evidence>
<keyword evidence="7" id="KW-0234">DNA repair</keyword>
<comment type="caution">
    <text evidence="13">The sequence shown here is derived from an EMBL/GenBank/DDBJ whole genome shotgun (WGS) entry which is preliminary data.</text>
</comment>
<dbReference type="InterPro" id="IPR017907">
    <property type="entry name" value="Znf_RING_CS"/>
</dbReference>
<reference evidence="13" key="1">
    <citation type="submission" date="2022-07" db="EMBL/GenBank/DDBJ databases">
        <title>Phylogenomic reconstructions and comparative analyses of Kickxellomycotina fungi.</title>
        <authorList>
            <person name="Reynolds N.K."/>
            <person name="Stajich J.E."/>
            <person name="Barry K."/>
            <person name="Grigoriev I.V."/>
            <person name="Crous P."/>
            <person name="Smith M.E."/>
        </authorList>
    </citation>
    <scope>NUCLEOTIDE SEQUENCE</scope>
    <source>
        <strain evidence="13">RSA 567</strain>
    </source>
</reference>
<feature type="region of interest" description="Disordered" evidence="10">
    <location>
        <begin position="1"/>
        <end position="41"/>
    </location>
</feature>
<evidence type="ECO:0008006" key="15">
    <source>
        <dbReference type="Google" id="ProtNLM"/>
    </source>
</evidence>
<dbReference type="PROSITE" id="PS00518">
    <property type="entry name" value="ZF_RING_1"/>
    <property type="match status" value="1"/>
</dbReference>
<organism evidence="13 14">
    <name type="scientific">Dimargaris verticillata</name>
    <dbReference type="NCBI Taxonomy" id="2761393"/>
    <lineage>
        <taxon>Eukaryota</taxon>
        <taxon>Fungi</taxon>
        <taxon>Fungi incertae sedis</taxon>
        <taxon>Zoopagomycota</taxon>
        <taxon>Kickxellomycotina</taxon>
        <taxon>Dimargaritomycetes</taxon>
        <taxon>Dimargaritales</taxon>
        <taxon>Dimargaritaceae</taxon>
        <taxon>Dimargaris</taxon>
    </lineage>
</organism>
<evidence type="ECO:0000256" key="6">
    <source>
        <dbReference type="ARBA" id="ARBA00022833"/>
    </source>
</evidence>
<dbReference type="CDD" id="cd17734">
    <property type="entry name" value="BRCT_Bard1_rpt1"/>
    <property type="match status" value="1"/>
</dbReference>
<evidence type="ECO:0000256" key="5">
    <source>
        <dbReference type="ARBA" id="ARBA00022771"/>
    </source>
</evidence>
<keyword evidence="5 9" id="KW-0863">Zinc-finger</keyword>
<evidence type="ECO:0000256" key="2">
    <source>
        <dbReference type="ARBA" id="ARBA00022723"/>
    </source>
</evidence>
<evidence type="ECO:0000256" key="7">
    <source>
        <dbReference type="ARBA" id="ARBA00023204"/>
    </source>
</evidence>
<protein>
    <recommendedName>
        <fullName evidence="15">RING-type E3 ubiquitin transferase BRCA1</fullName>
    </recommendedName>
</protein>
<evidence type="ECO:0000259" key="11">
    <source>
        <dbReference type="PROSITE" id="PS50089"/>
    </source>
</evidence>
<dbReference type="Pfam" id="PF00533">
    <property type="entry name" value="BRCT"/>
    <property type="match status" value="1"/>
</dbReference>
<dbReference type="PROSITE" id="PS50172">
    <property type="entry name" value="BRCT"/>
    <property type="match status" value="1"/>
</dbReference>
<dbReference type="Proteomes" id="UP001151582">
    <property type="component" value="Unassembled WGS sequence"/>
</dbReference>
<feature type="compositionally biased region" description="Low complexity" evidence="10">
    <location>
        <begin position="18"/>
        <end position="35"/>
    </location>
</feature>
<dbReference type="InterPro" id="IPR001841">
    <property type="entry name" value="Znf_RING"/>
</dbReference>
<evidence type="ECO:0000256" key="3">
    <source>
        <dbReference type="ARBA" id="ARBA00022737"/>
    </source>
</evidence>
<evidence type="ECO:0000313" key="14">
    <source>
        <dbReference type="Proteomes" id="UP001151582"/>
    </source>
</evidence>
<dbReference type="InterPro" id="IPR001357">
    <property type="entry name" value="BRCT_dom"/>
</dbReference>
<evidence type="ECO:0000313" key="13">
    <source>
        <dbReference type="EMBL" id="KAJ1983805.1"/>
    </source>
</evidence>
<keyword evidence="2" id="KW-0479">Metal-binding</keyword>
<dbReference type="EMBL" id="JANBQB010000040">
    <property type="protein sequence ID" value="KAJ1983805.1"/>
    <property type="molecule type" value="Genomic_DNA"/>
</dbReference>
<feature type="domain" description="RING-type" evidence="11">
    <location>
        <begin position="59"/>
        <end position="98"/>
    </location>
</feature>
<dbReference type="InterPro" id="IPR031099">
    <property type="entry name" value="BRCA1-associated"/>
</dbReference>